<dbReference type="EMBL" id="JABBHF010000002">
    <property type="protein sequence ID" value="NMH86890.1"/>
    <property type="molecule type" value="Genomic_DNA"/>
</dbReference>
<accession>A0ABX1RX23</accession>
<protein>
    <recommendedName>
        <fullName evidence="5">Glycoside hydrolase family 42 N-terminal domain-containing protein</fullName>
    </recommendedName>
</protein>
<dbReference type="RefSeq" id="WP_169670858.1">
    <property type="nucleotide sequence ID" value="NZ_JABBHF010000002.1"/>
</dbReference>
<keyword evidence="2" id="KW-0378">Hydrolase</keyword>
<dbReference type="InterPro" id="IPR003476">
    <property type="entry name" value="Glyco_hydro_42"/>
</dbReference>
<feature type="domain" description="Glycoside hydrolase family 42 N-terminal" evidence="5">
    <location>
        <begin position="233"/>
        <end position="396"/>
    </location>
</feature>
<evidence type="ECO:0000256" key="4">
    <source>
        <dbReference type="ARBA" id="ARBA00023295"/>
    </source>
</evidence>
<gene>
    <name evidence="6" type="ORF">HHX25_05195</name>
</gene>
<dbReference type="PANTHER" id="PTHR36447">
    <property type="entry name" value="BETA-GALACTOSIDASE GANA"/>
    <property type="match status" value="1"/>
</dbReference>
<organism evidence="6 7">
    <name type="scientific">Flavivirga algicola</name>
    <dbReference type="NCBI Taxonomy" id="2729136"/>
    <lineage>
        <taxon>Bacteria</taxon>
        <taxon>Pseudomonadati</taxon>
        <taxon>Bacteroidota</taxon>
        <taxon>Flavobacteriia</taxon>
        <taxon>Flavobacteriales</taxon>
        <taxon>Flavobacteriaceae</taxon>
        <taxon>Flavivirga</taxon>
    </lineage>
</organism>
<dbReference type="PANTHER" id="PTHR36447:SF2">
    <property type="entry name" value="BETA-GALACTOSIDASE YESZ"/>
    <property type="match status" value="1"/>
</dbReference>
<comment type="caution">
    <text evidence="6">The sequence shown here is derived from an EMBL/GenBank/DDBJ whole genome shotgun (WGS) entry which is preliminary data.</text>
</comment>
<evidence type="ECO:0000313" key="6">
    <source>
        <dbReference type="EMBL" id="NMH86890.1"/>
    </source>
</evidence>
<proteinExistence type="predicted"/>
<keyword evidence="7" id="KW-1185">Reference proteome</keyword>
<evidence type="ECO:0000256" key="1">
    <source>
        <dbReference type="ARBA" id="ARBA00022723"/>
    </source>
</evidence>
<reference evidence="6 7" key="1">
    <citation type="submission" date="2020-04" db="EMBL/GenBank/DDBJ databases">
        <title>A Flavivirga sp. nov.</title>
        <authorList>
            <person name="Sun X."/>
        </authorList>
    </citation>
    <scope>NUCLEOTIDE SEQUENCE [LARGE SCALE GENOMIC DNA]</scope>
    <source>
        <strain evidence="6 7">Y03</strain>
    </source>
</reference>
<evidence type="ECO:0000259" key="5">
    <source>
        <dbReference type="Pfam" id="PF02449"/>
    </source>
</evidence>
<keyword evidence="1" id="KW-0479">Metal-binding</keyword>
<dbReference type="InterPro" id="IPR017853">
    <property type="entry name" value="GH"/>
</dbReference>
<dbReference type="SUPFAM" id="SSF51445">
    <property type="entry name" value="(Trans)glycosidases"/>
    <property type="match status" value="1"/>
</dbReference>
<evidence type="ECO:0000256" key="3">
    <source>
        <dbReference type="ARBA" id="ARBA00022833"/>
    </source>
</evidence>
<sequence>MRKRITLILGILLLFLASQLSMGQVRIPKIDIEDFTGTEEQAMEKMATLQELITQAENEGFDATKEKMAISLAEVFLFYAKWDEDNKSSLVSMFDGLHNFHETTPEKLAENLATYERSAVITVLDESIATLTGIINGDIVRNPIPNIDWSQISYNGNQMIFDGKPIYLADYSGKQGTAGPHKLTDFFGSYGGDYVDPRHVSKEDGTIVPWLRNELTTKPSGNFGTFFFGHRRTPDWLLQKYPEIETGRAYYTAYDISHPGAREVVGKLCAGIVPLTKGKNYTKQGYMLTNEPHWNLSGTWQVVEFSEHAKDSLRNWLENKHTDIANLNTLWGKNFASFDAVEIDDFPMPTSERGKPIWYDIMKFNQDRVTSWFKFFNNEVLKHDPDAKTHIKLIPGMWSGNGRHNGLDFEALTDMTVNIGNDAGAKNSLRWGAPKPWQDRYHYSWSDFAMSYDFFRSVSPNKVNYNSESHFIQSGGFTDLFLDPSYVRSVNWHAILQGMNSAKTWYWPRTTDGGYNSNEFEVAGSIVQQPRAVFELHSTFMDLNANSEHISALQHIKQHIRLFYSETSAINKSDHMSGLFELYESLYFEGQSIGFATENIIKKQPNSNWDVIAVFQTEYVTETELDALQLYLDNGGTVIIDAISLKKDEYGRSLTKTLNTNNGGVLLSASSTEDFTTKTLNLVNDKGHSPIFTLAETNDIGKKGCVWRSYVSNEGENIINIINIGKTEATLELGLKGNSNTLICTNLLTGEKLDDNFTMQPEVVYLFSVRERTVEDNRFTITTAGETCPDQDNGKINIVADIEQDYVVTFDGTDTSFTKDIALEGIQPGTYELCIKVEGSAVIKCYNLEIKAATSVSGTSKVDNKSGTMSVEVEEGTAPYTVLINDAVAYQTSATSFSVQVSQGDEVQIKTDVECEGLMLKRVDFLDNIKAYPNPTTGVIELDIPVLVESVSINIYGLQSQIISSQVYPVVSGKVQINLEDKPDGIYFAELLLDRPVNVKIVKK</sequence>
<name>A0ABX1RX23_9FLAO</name>
<keyword evidence="4" id="KW-0326">Glycosidase</keyword>
<dbReference type="Proteomes" id="UP000746690">
    <property type="component" value="Unassembled WGS sequence"/>
</dbReference>
<dbReference type="Gene3D" id="3.20.20.80">
    <property type="entry name" value="Glycosidases"/>
    <property type="match status" value="1"/>
</dbReference>
<evidence type="ECO:0000313" key="7">
    <source>
        <dbReference type="Proteomes" id="UP000746690"/>
    </source>
</evidence>
<evidence type="ECO:0000256" key="2">
    <source>
        <dbReference type="ARBA" id="ARBA00022801"/>
    </source>
</evidence>
<keyword evidence="3" id="KW-0862">Zinc</keyword>
<dbReference type="Pfam" id="PF02449">
    <property type="entry name" value="Glyco_hydro_42"/>
    <property type="match status" value="1"/>
</dbReference>
<dbReference type="InterPro" id="IPR013529">
    <property type="entry name" value="Glyco_hydro_42_N"/>
</dbReference>